<name>A0ABV6SNE6_AZOPA</name>
<keyword evidence="3" id="KW-1185">Reference proteome</keyword>
<protein>
    <submittedName>
        <fullName evidence="2">Uncharacterized protein</fullName>
    </submittedName>
</protein>
<dbReference type="Proteomes" id="UP001589891">
    <property type="component" value="Unassembled WGS sequence"/>
</dbReference>
<sequence length="97" mass="10365">MQQQDDLFDESFQQDLQPGQGVQRTEGFVGEQQLRSAHQRPGQGDPLLLAAAKLARPGVLASFEAHAGQRLAARAQRAGGVQPEGDSPRGVRPSPVP</sequence>
<feature type="region of interest" description="Disordered" evidence="1">
    <location>
        <begin position="71"/>
        <end position="97"/>
    </location>
</feature>
<evidence type="ECO:0000313" key="3">
    <source>
        <dbReference type="Proteomes" id="UP001589891"/>
    </source>
</evidence>
<reference evidence="2 3" key="1">
    <citation type="submission" date="2024-09" db="EMBL/GenBank/DDBJ databases">
        <authorList>
            <person name="Sun Q."/>
            <person name="Mori K."/>
        </authorList>
    </citation>
    <scope>NUCLEOTIDE SEQUENCE [LARGE SCALE GENOMIC DNA]</scope>
    <source>
        <strain evidence="2 3">NCAIM B.01794</strain>
    </source>
</reference>
<evidence type="ECO:0000256" key="1">
    <source>
        <dbReference type="SAM" id="MobiDB-lite"/>
    </source>
</evidence>
<dbReference type="EMBL" id="JBHLSS010000081">
    <property type="protein sequence ID" value="MFC0710459.1"/>
    <property type="molecule type" value="Genomic_DNA"/>
</dbReference>
<feature type="compositionally biased region" description="Low complexity" evidence="1">
    <location>
        <begin position="71"/>
        <end position="81"/>
    </location>
</feature>
<organism evidence="2 3">
    <name type="scientific">Azorhizophilus paspali</name>
    <name type="common">Azotobacter paspali</name>
    <dbReference type="NCBI Taxonomy" id="69963"/>
    <lineage>
        <taxon>Bacteria</taxon>
        <taxon>Pseudomonadati</taxon>
        <taxon>Pseudomonadota</taxon>
        <taxon>Gammaproteobacteria</taxon>
        <taxon>Pseudomonadales</taxon>
        <taxon>Pseudomonadaceae</taxon>
        <taxon>Azorhizophilus</taxon>
    </lineage>
</organism>
<proteinExistence type="predicted"/>
<evidence type="ECO:0000313" key="2">
    <source>
        <dbReference type="EMBL" id="MFC0710459.1"/>
    </source>
</evidence>
<accession>A0ABV6SNE6</accession>
<gene>
    <name evidence="2" type="ORF">ACFFGX_13200</name>
</gene>
<comment type="caution">
    <text evidence="2">The sequence shown here is derived from an EMBL/GenBank/DDBJ whole genome shotgun (WGS) entry which is preliminary data.</text>
</comment>
<feature type="compositionally biased region" description="Polar residues" evidence="1">
    <location>
        <begin position="1"/>
        <end position="23"/>
    </location>
</feature>
<feature type="region of interest" description="Disordered" evidence="1">
    <location>
        <begin position="1"/>
        <end position="44"/>
    </location>
</feature>
<dbReference type="RefSeq" id="WP_376946529.1">
    <property type="nucleotide sequence ID" value="NZ_CP171449.1"/>
</dbReference>